<dbReference type="Proteomes" id="UP000523007">
    <property type="component" value="Unassembled WGS sequence"/>
</dbReference>
<organism evidence="4 5">
    <name type="scientific">Lipingzhangella halophila</name>
    <dbReference type="NCBI Taxonomy" id="1783352"/>
    <lineage>
        <taxon>Bacteria</taxon>
        <taxon>Bacillati</taxon>
        <taxon>Actinomycetota</taxon>
        <taxon>Actinomycetes</taxon>
        <taxon>Streptosporangiales</taxon>
        <taxon>Nocardiopsidaceae</taxon>
        <taxon>Lipingzhangella</taxon>
    </lineage>
</organism>
<comment type="caution">
    <text evidence="4">The sequence shown here is derived from an EMBL/GenBank/DDBJ whole genome shotgun (WGS) entry which is preliminary data.</text>
</comment>
<evidence type="ECO:0000313" key="4">
    <source>
        <dbReference type="EMBL" id="MBB4932334.1"/>
    </source>
</evidence>
<keyword evidence="5" id="KW-1185">Reference proteome</keyword>
<dbReference type="SUPFAM" id="SSF46689">
    <property type="entry name" value="Homeodomain-like"/>
    <property type="match status" value="1"/>
</dbReference>
<dbReference type="GO" id="GO:0003700">
    <property type="term" value="F:DNA-binding transcription factor activity"/>
    <property type="evidence" value="ECO:0007669"/>
    <property type="project" value="TreeGrafter"/>
</dbReference>
<dbReference type="Pfam" id="PF00440">
    <property type="entry name" value="TetR_N"/>
    <property type="match status" value="1"/>
</dbReference>
<dbReference type="PRINTS" id="PR00455">
    <property type="entry name" value="HTHTETR"/>
</dbReference>
<feature type="DNA-binding region" description="H-T-H motif" evidence="2">
    <location>
        <begin position="41"/>
        <end position="60"/>
    </location>
</feature>
<dbReference type="RefSeq" id="WP_184579691.1">
    <property type="nucleotide sequence ID" value="NZ_JACHJT010000001.1"/>
</dbReference>
<protein>
    <submittedName>
        <fullName evidence="4">AcrR family transcriptional regulator</fullName>
    </submittedName>
</protein>
<evidence type="ECO:0000256" key="2">
    <source>
        <dbReference type="PROSITE-ProRule" id="PRU00335"/>
    </source>
</evidence>
<name>A0A7W7RHZ1_9ACTN</name>
<dbReference type="InterPro" id="IPR050109">
    <property type="entry name" value="HTH-type_TetR-like_transc_reg"/>
</dbReference>
<accession>A0A7W7RHZ1</accession>
<evidence type="ECO:0000313" key="5">
    <source>
        <dbReference type="Proteomes" id="UP000523007"/>
    </source>
</evidence>
<evidence type="ECO:0000259" key="3">
    <source>
        <dbReference type="PROSITE" id="PS50977"/>
    </source>
</evidence>
<dbReference type="PROSITE" id="PS50977">
    <property type="entry name" value="HTH_TETR_2"/>
    <property type="match status" value="1"/>
</dbReference>
<sequence>MDDPDTPPSPDRREALKARHRRAILDAARALMTEIGGTNFTVDQLAERADVSRRTVFNHFPTMDDIVLEVFGEMVETIVDSFDANLASQVTGQLGAASVFGQLAEALRAADLFTTMTEITRIFGDEGTAPTPRQAVLFERAIQGLGARLSQITLGHHPSADTFEVEVMCAALVSGALVAHRHWSEATGGVDTPESRRVWDELLGRLIALTRNGYGALT</sequence>
<dbReference type="Gene3D" id="1.10.357.10">
    <property type="entry name" value="Tetracycline Repressor, domain 2"/>
    <property type="match status" value="1"/>
</dbReference>
<reference evidence="4 5" key="1">
    <citation type="submission" date="2020-08" db="EMBL/GenBank/DDBJ databases">
        <title>Sequencing the genomes of 1000 actinobacteria strains.</title>
        <authorList>
            <person name="Klenk H.-P."/>
        </authorList>
    </citation>
    <scope>NUCLEOTIDE SEQUENCE [LARGE SCALE GENOMIC DNA]</scope>
    <source>
        <strain evidence="4 5">DSM 102030</strain>
    </source>
</reference>
<dbReference type="PANTHER" id="PTHR30055">
    <property type="entry name" value="HTH-TYPE TRANSCRIPTIONAL REGULATOR RUTR"/>
    <property type="match status" value="1"/>
</dbReference>
<dbReference type="EMBL" id="JACHJT010000001">
    <property type="protein sequence ID" value="MBB4932334.1"/>
    <property type="molecule type" value="Genomic_DNA"/>
</dbReference>
<dbReference type="InterPro" id="IPR009057">
    <property type="entry name" value="Homeodomain-like_sf"/>
</dbReference>
<dbReference type="GO" id="GO:0000976">
    <property type="term" value="F:transcription cis-regulatory region binding"/>
    <property type="evidence" value="ECO:0007669"/>
    <property type="project" value="TreeGrafter"/>
</dbReference>
<evidence type="ECO:0000256" key="1">
    <source>
        <dbReference type="ARBA" id="ARBA00023125"/>
    </source>
</evidence>
<keyword evidence="1 2" id="KW-0238">DNA-binding</keyword>
<dbReference type="AlphaFoldDB" id="A0A7W7RHZ1"/>
<gene>
    <name evidence="4" type="ORF">F4561_003154</name>
</gene>
<dbReference type="PANTHER" id="PTHR30055:SF223">
    <property type="entry name" value="HTH-TYPE TRANSCRIPTIONAL REGULATOR UIDR"/>
    <property type="match status" value="1"/>
</dbReference>
<feature type="domain" description="HTH tetR-type" evidence="3">
    <location>
        <begin position="18"/>
        <end position="78"/>
    </location>
</feature>
<proteinExistence type="predicted"/>
<dbReference type="InterPro" id="IPR001647">
    <property type="entry name" value="HTH_TetR"/>
</dbReference>